<feature type="region of interest" description="Disordered" evidence="1">
    <location>
        <begin position="118"/>
        <end position="137"/>
    </location>
</feature>
<sequence>MENSPTPPYPHPAHEWSQYVFPPVQQPAPFSNSSLEQIDLSYTYPHLQNFDPWELLPFGCEASRPGYECENVVSTPHVLRRKTLIYGMQENIGILSVPSRRLVGDEFSEIVGTFTSGLHPPVDGAEHRSSNPSDRGSIPGIDFRHTLYFLGLRRLIQLLFRAREPRGNPAAHVLPAASFTLNTPIPTVPPAGTGTANATTATPPTAAIAITITSSSYQKTSTNHSQQLSRLPTTSHTTQNALLLHWRSQGISYKTIRTRLNLTEAESTLRGRLRTLTKPKCERLRRPQWLPEDVGFLIRAVEGERGDGKGGIKWKRVSEEIVRLGGKYRFGPSTCKKRYLALVGEGVVRGLEGVETGNLGKRRRRRKENDYVEGGCKGGGRGG</sequence>
<dbReference type="STRING" id="42249.A0A317SNC2"/>
<dbReference type="AlphaFoldDB" id="A0A317SNC2"/>
<dbReference type="Proteomes" id="UP000246991">
    <property type="component" value="Unassembled WGS sequence"/>
</dbReference>
<organism evidence="2 3">
    <name type="scientific">Tuber magnatum</name>
    <name type="common">white Piedmont truffle</name>
    <dbReference type="NCBI Taxonomy" id="42249"/>
    <lineage>
        <taxon>Eukaryota</taxon>
        <taxon>Fungi</taxon>
        <taxon>Dikarya</taxon>
        <taxon>Ascomycota</taxon>
        <taxon>Pezizomycotina</taxon>
        <taxon>Pezizomycetes</taxon>
        <taxon>Pezizales</taxon>
        <taxon>Tuberaceae</taxon>
        <taxon>Tuber</taxon>
    </lineage>
</organism>
<comment type="caution">
    <text evidence="2">The sequence shown here is derived from an EMBL/GenBank/DDBJ whole genome shotgun (WGS) entry which is preliminary data.</text>
</comment>
<reference evidence="2 3" key="1">
    <citation type="submission" date="2018-03" db="EMBL/GenBank/DDBJ databases">
        <title>Genomes of Pezizomycetes fungi and the evolution of truffles.</title>
        <authorList>
            <person name="Murat C."/>
            <person name="Payen T."/>
            <person name="Noel B."/>
            <person name="Kuo A."/>
            <person name="Martin F.M."/>
        </authorList>
    </citation>
    <scope>NUCLEOTIDE SEQUENCE [LARGE SCALE GENOMIC DNA]</scope>
    <source>
        <strain evidence="2">091103-1</strain>
    </source>
</reference>
<dbReference type="EMBL" id="PYWC01000040">
    <property type="protein sequence ID" value="PWW75952.1"/>
    <property type="molecule type" value="Genomic_DNA"/>
</dbReference>
<evidence type="ECO:0000313" key="2">
    <source>
        <dbReference type="EMBL" id="PWW75952.1"/>
    </source>
</evidence>
<gene>
    <name evidence="2" type="ORF">C7212DRAFT_344338</name>
</gene>
<proteinExistence type="predicted"/>
<evidence type="ECO:0000313" key="3">
    <source>
        <dbReference type="Proteomes" id="UP000246991"/>
    </source>
</evidence>
<protein>
    <recommendedName>
        <fullName evidence="4">Myb-like domain-containing protein</fullName>
    </recommendedName>
</protein>
<accession>A0A317SNC2</accession>
<evidence type="ECO:0008006" key="4">
    <source>
        <dbReference type="Google" id="ProtNLM"/>
    </source>
</evidence>
<evidence type="ECO:0000256" key="1">
    <source>
        <dbReference type="SAM" id="MobiDB-lite"/>
    </source>
</evidence>
<dbReference type="OrthoDB" id="3439209at2759"/>
<keyword evidence="3" id="KW-1185">Reference proteome</keyword>
<name>A0A317SNC2_9PEZI</name>